<evidence type="ECO:0008006" key="5">
    <source>
        <dbReference type="Google" id="ProtNLM"/>
    </source>
</evidence>
<dbReference type="Proteomes" id="UP000325785">
    <property type="component" value="Chromosome"/>
</dbReference>
<sequence length="194" mass="19960" precursor="true">MNFTDFVTGLRGAAAAAMLAAITLAAPDPAAAQNAEVTVEQVRPGTAGDTAGYYQDTTGAGDDTGDYVPTQLITGGARLTVGSTNLSSINQAGNSNFASVNISGIGNLTLQDQRGAFNSSELDVIGSRNRVLVEQRGVGLQSDINLTGAEGKTVVHLQRGRASSRSVDPIDIGNQGAAVVFVLDTPRGRRIVTK</sequence>
<proteinExistence type="predicted"/>
<evidence type="ECO:0000256" key="1">
    <source>
        <dbReference type="SAM" id="MobiDB-lite"/>
    </source>
</evidence>
<keyword evidence="2" id="KW-0732">Signal</keyword>
<feature type="signal peptide" evidence="2">
    <location>
        <begin position="1"/>
        <end position="25"/>
    </location>
</feature>
<reference evidence="3 4" key="1">
    <citation type="submission" date="2018-08" db="EMBL/GenBank/DDBJ databases">
        <title>Genetic Globetrotter - A new plasmid hitch-hiking vast phylogenetic and geographic distances.</title>
        <authorList>
            <person name="Vollmers J."/>
            <person name="Petersen J."/>
        </authorList>
    </citation>
    <scope>NUCLEOTIDE SEQUENCE [LARGE SCALE GENOMIC DNA]</scope>
    <source>
        <strain evidence="3 4">DSM 26383</strain>
    </source>
</reference>
<dbReference type="AlphaFoldDB" id="A0A5P3AEW0"/>
<evidence type="ECO:0000313" key="4">
    <source>
        <dbReference type="Proteomes" id="UP000325785"/>
    </source>
</evidence>
<evidence type="ECO:0000313" key="3">
    <source>
        <dbReference type="EMBL" id="QEW26795.1"/>
    </source>
</evidence>
<accession>A0A5P3AEW0</accession>
<feature type="compositionally biased region" description="Low complexity" evidence="1">
    <location>
        <begin position="52"/>
        <end position="61"/>
    </location>
</feature>
<organism evidence="3 4">
    <name type="scientific">Roseovarius indicus</name>
    <dbReference type="NCBI Taxonomy" id="540747"/>
    <lineage>
        <taxon>Bacteria</taxon>
        <taxon>Pseudomonadati</taxon>
        <taxon>Pseudomonadota</taxon>
        <taxon>Alphaproteobacteria</taxon>
        <taxon>Rhodobacterales</taxon>
        <taxon>Roseobacteraceae</taxon>
        <taxon>Roseovarius</taxon>
    </lineage>
</organism>
<dbReference type="RefSeq" id="WP_143100336.1">
    <property type="nucleotide sequence ID" value="NZ_CP031598.1"/>
</dbReference>
<protein>
    <recommendedName>
        <fullName evidence="5">Curlin minor subunit CsgB</fullName>
    </recommendedName>
</protein>
<dbReference type="KEGG" id="rid:RIdsm_02600"/>
<gene>
    <name evidence="3" type="ORF">RIdsm_02600</name>
</gene>
<evidence type="ECO:0000256" key="2">
    <source>
        <dbReference type="SAM" id="SignalP"/>
    </source>
</evidence>
<feature type="chain" id="PRO_5025024738" description="Curlin minor subunit CsgB" evidence="2">
    <location>
        <begin position="26"/>
        <end position="194"/>
    </location>
</feature>
<feature type="region of interest" description="Disordered" evidence="1">
    <location>
        <begin position="42"/>
        <end position="66"/>
    </location>
</feature>
<dbReference type="EMBL" id="CP031598">
    <property type="protein sequence ID" value="QEW26795.1"/>
    <property type="molecule type" value="Genomic_DNA"/>
</dbReference>
<name>A0A5P3AEW0_9RHOB</name>